<dbReference type="Proteomes" id="UP000245523">
    <property type="component" value="Unassembled WGS sequence"/>
</dbReference>
<evidence type="ECO:0000256" key="2">
    <source>
        <dbReference type="SAM" id="SignalP"/>
    </source>
</evidence>
<protein>
    <submittedName>
        <fullName evidence="3">Fibro-slime domain-containing protein</fullName>
    </submittedName>
</protein>
<evidence type="ECO:0000313" key="4">
    <source>
        <dbReference type="Proteomes" id="UP000245523"/>
    </source>
</evidence>
<feature type="region of interest" description="Disordered" evidence="1">
    <location>
        <begin position="617"/>
        <end position="637"/>
    </location>
</feature>
<evidence type="ECO:0000256" key="1">
    <source>
        <dbReference type="SAM" id="MobiDB-lite"/>
    </source>
</evidence>
<dbReference type="InterPro" id="IPR051154">
    <property type="entry name" value="Prespore-cell_inducing_factor"/>
</dbReference>
<feature type="chain" id="PRO_5045501377" evidence="2">
    <location>
        <begin position="19"/>
        <end position="844"/>
    </location>
</feature>
<dbReference type="NCBIfam" id="TIGR02148">
    <property type="entry name" value="Fibro_Slime"/>
    <property type="match status" value="1"/>
</dbReference>
<dbReference type="PANTHER" id="PTHR31137">
    <property type="entry name" value="PROTEIN PSIB-RELATED-RELATED"/>
    <property type="match status" value="1"/>
</dbReference>
<keyword evidence="2" id="KW-0732">Signal</keyword>
<gene>
    <name evidence="3" type="ORF">B0H50_10151</name>
</gene>
<proteinExistence type="predicted"/>
<evidence type="ECO:0000313" key="3">
    <source>
        <dbReference type="EMBL" id="PWL04040.1"/>
    </source>
</evidence>
<organism evidence="3 4">
    <name type="scientific">Hallerella porci</name>
    <dbReference type="NCBI Taxonomy" id="1945871"/>
    <lineage>
        <taxon>Bacteria</taxon>
        <taxon>Pseudomonadati</taxon>
        <taxon>Fibrobacterota</taxon>
        <taxon>Fibrobacteria</taxon>
        <taxon>Fibrobacterales</taxon>
        <taxon>Fibrobacteraceae</taxon>
        <taxon>Hallerella</taxon>
    </lineage>
</organism>
<reference evidence="3 4" key="1">
    <citation type="submission" date="2018-05" db="EMBL/GenBank/DDBJ databases">
        <title>Animal gut microbial communities from fecal samples from Wisconsin, USA.</title>
        <authorList>
            <person name="Neumann A."/>
        </authorList>
    </citation>
    <scope>NUCLEOTIDE SEQUENCE [LARGE SCALE GENOMIC DNA]</scope>
    <source>
        <strain evidence="3 4">UWS4</strain>
    </source>
</reference>
<keyword evidence="4" id="KW-1185">Reference proteome</keyword>
<feature type="compositionally biased region" description="Basic and acidic residues" evidence="1">
    <location>
        <begin position="620"/>
        <end position="637"/>
    </location>
</feature>
<accession>A0ABX5LRP3</accession>
<dbReference type="InterPro" id="IPR011874">
    <property type="entry name" value="Fibro_Slime"/>
</dbReference>
<sequence length="844" mass="92698">MMKKVLMLASAFTAGAFAANSLQVSLDVVVRDFQPSHPDFENFSEESVKHSNEFMLWAKPGYDTDWLSRAAYHNTCGNKVSKQGVALGKDGLPWVVNPLLPAYLQTQTTLPGSYLTYGQCKQSSIPGVENQRGFGANSAAQFTGVQKNTCSGGMFWENEVYYTPGMVQPYLEFDRDSVGDPVDYLRNVHIKKGNDACDNFYFAQWFEDIKDVNKRTETTMDIPAAADNPKYKELNYNYNNGGYFPLDIIDSASQQRIGPAPGDQWGPQSFSIFCPPYNYEYADDQTDFLNQNTAALCVAWNQNGGAKALSPDAASNIAVQYGTLGLQHLRNYNFTMMGYANFKYYKENNTGLPDALGNITQEIFEFAGDDDMWIFVDGVLAVDLGGTHLATPGIVNIRTLAENNHGCHPGEPLATTLQKKGACGADGKWADGQWHHLHFFYADRQSDGSNLYIRANLAEVAASQFGQPRILEAELLKNEQGNFETYFYSSSELNDASVQFMNAANGQYFPIVVKRGKTYLAYQITSLAYNQRTSKGYQYKLTGKLCTDPSCAVTVNPAFGDSLTYNYVESSDHPDAAECVFKNTFNVTSKNGKEVDTYNLGPVTTVTMSQTTTVIPADNTIDRPPFDDKKLPSGELSDKETGEIVISVLPEEYSNSDDQGAWIAENIKKITAAPGGSDPSSAANSQIINSNTKNSATGAGSADNARCATVGDVENCVSFSFVTDQAFRVNVRVFDHLGHFVNQYNQAVSQEQFNAITGSYAPSGECSALDPATVSGSIAASVKMYPVSKDGRKLGTGAYIYQVSLVEFPQPHCVKTGAELQYIPGTYRRTEYKQTRGFRRITGK</sequence>
<dbReference type="RefSeq" id="WP_158275863.1">
    <property type="nucleotide sequence ID" value="NZ_QGHD01000001.1"/>
</dbReference>
<feature type="signal peptide" evidence="2">
    <location>
        <begin position="1"/>
        <end position="18"/>
    </location>
</feature>
<name>A0ABX5LRP3_9BACT</name>
<dbReference type="EMBL" id="QGHD01000001">
    <property type="protein sequence ID" value="PWL04040.1"/>
    <property type="molecule type" value="Genomic_DNA"/>
</dbReference>
<comment type="caution">
    <text evidence="3">The sequence shown here is derived from an EMBL/GenBank/DDBJ whole genome shotgun (WGS) entry which is preliminary data.</text>
</comment>